<dbReference type="CDD" id="cd07377">
    <property type="entry name" value="WHTH_GntR"/>
    <property type="match status" value="1"/>
</dbReference>
<dbReference type="Gene3D" id="3.40.1410.10">
    <property type="entry name" value="Chorismate lyase-like"/>
    <property type="match status" value="1"/>
</dbReference>
<protein>
    <submittedName>
        <fullName evidence="5">GntR family transcriptional regulator</fullName>
    </submittedName>
</protein>
<evidence type="ECO:0000259" key="4">
    <source>
        <dbReference type="PROSITE" id="PS50949"/>
    </source>
</evidence>
<dbReference type="InterPro" id="IPR050679">
    <property type="entry name" value="Bact_HTH_transcr_reg"/>
</dbReference>
<dbReference type="InterPro" id="IPR036390">
    <property type="entry name" value="WH_DNA-bd_sf"/>
</dbReference>
<dbReference type="RefSeq" id="WP_390356489.1">
    <property type="nucleotide sequence ID" value="NZ_JBHUIZ010000013.1"/>
</dbReference>
<accession>A0ABU5C2R6</accession>
<evidence type="ECO:0000256" key="2">
    <source>
        <dbReference type="ARBA" id="ARBA00023125"/>
    </source>
</evidence>
<gene>
    <name evidence="5" type="ORF">RWE15_02240</name>
</gene>
<name>A0ABU5C2R6_9BACI</name>
<dbReference type="InterPro" id="IPR036388">
    <property type="entry name" value="WH-like_DNA-bd_sf"/>
</dbReference>
<keyword evidence="6" id="KW-1185">Reference proteome</keyword>
<comment type="caution">
    <text evidence="5">The sequence shown here is derived from an EMBL/GenBank/DDBJ whole genome shotgun (WGS) entry which is preliminary data.</text>
</comment>
<dbReference type="InterPro" id="IPR000524">
    <property type="entry name" value="Tscrpt_reg_HTH_GntR"/>
</dbReference>
<evidence type="ECO:0000313" key="5">
    <source>
        <dbReference type="EMBL" id="MDY0393465.1"/>
    </source>
</evidence>
<dbReference type="EMBL" id="JAWDIP010000003">
    <property type="protein sequence ID" value="MDY0393465.1"/>
    <property type="molecule type" value="Genomic_DNA"/>
</dbReference>
<organism evidence="5 6">
    <name type="scientific">Tigheibacillus halophilus</name>
    <dbReference type="NCBI Taxonomy" id="361280"/>
    <lineage>
        <taxon>Bacteria</taxon>
        <taxon>Bacillati</taxon>
        <taxon>Bacillota</taxon>
        <taxon>Bacilli</taxon>
        <taxon>Bacillales</taxon>
        <taxon>Bacillaceae</taxon>
        <taxon>Tigheibacillus</taxon>
    </lineage>
</organism>
<dbReference type="SMART" id="SM00866">
    <property type="entry name" value="UTRA"/>
    <property type="match status" value="1"/>
</dbReference>
<evidence type="ECO:0000256" key="1">
    <source>
        <dbReference type="ARBA" id="ARBA00023015"/>
    </source>
</evidence>
<dbReference type="PROSITE" id="PS50949">
    <property type="entry name" value="HTH_GNTR"/>
    <property type="match status" value="1"/>
</dbReference>
<dbReference type="InterPro" id="IPR028978">
    <property type="entry name" value="Chorismate_lyase_/UTRA_dom_sf"/>
</dbReference>
<proteinExistence type="predicted"/>
<keyword evidence="1" id="KW-0805">Transcription regulation</keyword>
<dbReference type="PANTHER" id="PTHR44846:SF1">
    <property type="entry name" value="MANNOSYL-D-GLYCERATE TRANSPORT_METABOLISM SYSTEM REPRESSOR MNGR-RELATED"/>
    <property type="match status" value="1"/>
</dbReference>
<dbReference type="InterPro" id="IPR011663">
    <property type="entry name" value="UTRA"/>
</dbReference>
<dbReference type="SMART" id="SM00345">
    <property type="entry name" value="HTH_GNTR"/>
    <property type="match status" value="1"/>
</dbReference>
<keyword evidence="2" id="KW-0238">DNA-binding</keyword>
<dbReference type="Pfam" id="PF00392">
    <property type="entry name" value="GntR"/>
    <property type="match status" value="1"/>
</dbReference>
<dbReference type="PANTHER" id="PTHR44846">
    <property type="entry name" value="MANNOSYL-D-GLYCERATE TRANSPORT/METABOLISM SYSTEM REPRESSOR MNGR-RELATED"/>
    <property type="match status" value="1"/>
</dbReference>
<feature type="domain" description="HTH gntR-type" evidence="4">
    <location>
        <begin position="9"/>
        <end position="75"/>
    </location>
</feature>
<dbReference type="Pfam" id="PF07702">
    <property type="entry name" value="UTRA"/>
    <property type="match status" value="1"/>
</dbReference>
<sequence>MSLNFDSPEPLHTQLKKKLKEDILKGCYKKKIPSERVLMDRFSVSRTTVRMAVSMLVNEGILEKSHGKGTFISSTPVQDWLGAFKSFTETIENAGMTPSSKLLFQGIVSPPRNIGEALEVEKCYLIERLRFADDLPIAIEKHFYSVEIGKELEKYDLNSVVIYDVLENKLGINLWKAKQSIKSGTAIKHDAENLSIPEASSVLLSERTIYDPEGRSVEFLKSIFRSDMYTFNIEMMRAREK</sequence>
<keyword evidence="3" id="KW-0804">Transcription</keyword>
<reference evidence="5 6" key="1">
    <citation type="submission" date="2023-10" db="EMBL/GenBank/DDBJ databases">
        <title>Virgibacillus halophilus 5B73C genome.</title>
        <authorList>
            <person name="Miliotis G."/>
            <person name="Sengupta P."/>
            <person name="Hameed A."/>
            <person name="Chuvochina M."/>
            <person name="Mcdonagh F."/>
            <person name="Simpson A.C."/>
            <person name="Singh N.K."/>
            <person name="Rekha P.D."/>
            <person name="Raman K."/>
            <person name="Hugenholtz P."/>
            <person name="Venkateswaran K."/>
        </authorList>
    </citation>
    <scope>NUCLEOTIDE SEQUENCE [LARGE SCALE GENOMIC DNA]</scope>
    <source>
        <strain evidence="5 6">5B73C</strain>
    </source>
</reference>
<dbReference type="Gene3D" id="1.10.10.10">
    <property type="entry name" value="Winged helix-like DNA-binding domain superfamily/Winged helix DNA-binding domain"/>
    <property type="match status" value="1"/>
</dbReference>
<evidence type="ECO:0000313" key="6">
    <source>
        <dbReference type="Proteomes" id="UP001281447"/>
    </source>
</evidence>
<evidence type="ECO:0000256" key="3">
    <source>
        <dbReference type="ARBA" id="ARBA00023163"/>
    </source>
</evidence>
<dbReference type="PRINTS" id="PR00035">
    <property type="entry name" value="HTHGNTR"/>
</dbReference>
<dbReference type="SUPFAM" id="SSF64288">
    <property type="entry name" value="Chorismate lyase-like"/>
    <property type="match status" value="1"/>
</dbReference>
<dbReference type="Proteomes" id="UP001281447">
    <property type="component" value="Unassembled WGS sequence"/>
</dbReference>
<dbReference type="SUPFAM" id="SSF46785">
    <property type="entry name" value="Winged helix' DNA-binding domain"/>
    <property type="match status" value="1"/>
</dbReference>